<feature type="domain" description="RRM" evidence="4">
    <location>
        <begin position="8"/>
        <end position="91"/>
    </location>
</feature>
<dbReference type="PANTHER" id="PTHR48026:SF2">
    <property type="entry name" value="HETEROGENEOUS NUCLEAR RIBONUCLEOPROTEIN A1-RELATED"/>
    <property type="match status" value="1"/>
</dbReference>
<dbReference type="FunFam" id="3.30.70.330:FF:000048">
    <property type="entry name" value="Heterogeneous nuclear ribonucleoprotein a1 isoform"/>
    <property type="match status" value="1"/>
</dbReference>
<dbReference type="Proteomes" id="UP000694416">
    <property type="component" value="Unplaced"/>
</dbReference>
<evidence type="ECO:0000313" key="5">
    <source>
        <dbReference type="Ensembl" id="ENSPTEP00000035717.1"/>
    </source>
</evidence>
<dbReference type="PANTHER" id="PTHR48026">
    <property type="entry name" value="HOMOLOGOUS TO DROSOPHILA SQD (SQUID) PROTEIN"/>
    <property type="match status" value="1"/>
</dbReference>
<dbReference type="InterPro" id="IPR012677">
    <property type="entry name" value="Nucleotide-bd_a/b_plait_sf"/>
</dbReference>
<evidence type="ECO:0000256" key="1">
    <source>
        <dbReference type="ARBA" id="ARBA00022884"/>
    </source>
</evidence>
<dbReference type="Ensembl" id="ENSPTET00000048565.1">
    <property type="protein sequence ID" value="ENSPTEP00000035717.1"/>
    <property type="gene ID" value="ENSPTEG00000033672.1"/>
</dbReference>
<evidence type="ECO:0000313" key="6">
    <source>
        <dbReference type="Proteomes" id="UP000694416"/>
    </source>
</evidence>
<keyword evidence="1 2" id="KW-0694">RNA-binding</keyword>
<sequence length="262" mass="29953">MEEPEQLQKLFVERLGFEITDESLRNHFEPWGILKDYVVRRDPKTKSSRGFGFLTYATVEEVDAAMNARPHKLDGRVVEPKRAVSREDSQRPGAHLPVKQIFVGGIKEDTEEHHLRDYSEQYRKTEVTEIMTDRGSVKKRGFAFIPFDDHDFVDKTVIQKFHSVNGHNCEVRKALPSKGWLMFHPAKQVKIVPEMVVVVVEVFLVGMTTLAFWEETSVALLAVGMAIVDLVMMEAILEVVEATMIFAIITISCHENLIKQVQ</sequence>
<evidence type="ECO:0000256" key="2">
    <source>
        <dbReference type="PROSITE-ProRule" id="PRU00176"/>
    </source>
</evidence>
<keyword evidence="3" id="KW-1133">Transmembrane helix</keyword>
<dbReference type="InterPro" id="IPR035979">
    <property type="entry name" value="RBD_domain_sf"/>
</dbReference>
<organism evidence="5 6">
    <name type="scientific">Piliocolobus tephrosceles</name>
    <name type="common">Ugandan red Colobus</name>
    <dbReference type="NCBI Taxonomy" id="591936"/>
    <lineage>
        <taxon>Eukaryota</taxon>
        <taxon>Metazoa</taxon>
        <taxon>Chordata</taxon>
        <taxon>Craniata</taxon>
        <taxon>Vertebrata</taxon>
        <taxon>Euteleostomi</taxon>
        <taxon>Mammalia</taxon>
        <taxon>Eutheria</taxon>
        <taxon>Euarchontoglires</taxon>
        <taxon>Primates</taxon>
        <taxon>Haplorrhini</taxon>
        <taxon>Catarrhini</taxon>
        <taxon>Cercopithecidae</taxon>
        <taxon>Colobinae</taxon>
        <taxon>Piliocolobus</taxon>
    </lineage>
</organism>
<dbReference type="AlphaFoldDB" id="A0A8C9IGY6"/>
<reference evidence="5" key="1">
    <citation type="submission" date="2025-08" db="UniProtKB">
        <authorList>
            <consortium name="Ensembl"/>
        </authorList>
    </citation>
    <scope>IDENTIFICATION</scope>
</reference>
<dbReference type="Pfam" id="PF00076">
    <property type="entry name" value="RRM_1"/>
    <property type="match status" value="2"/>
</dbReference>
<evidence type="ECO:0000256" key="3">
    <source>
        <dbReference type="SAM" id="Phobius"/>
    </source>
</evidence>
<accession>A0A8C9IGY6</accession>
<evidence type="ECO:0000259" key="4">
    <source>
        <dbReference type="PROSITE" id="PS50102"/>
    </source>
</evidence>
<dbReference type="Gene3D" id="3.30.70.330">
    <property type="match status" value="2"/>
</dbReference>
<dbReference type="GO" id="GO:0000398">
    <property type="term" value="P:mRNA splicing, via spliceosome"/>
    <property type="evidence" value="ECO:0007669"/>
    <property type="project" value="TreeGrafter"/>
</dbReference>
<name>A0A8C9IGY6_9PRIM</name>
<feature type="transmembrane region" description="Helical" evidence="3">
    <location>
        <begin position="219"/>
        <end position="237"/>
    </location>
</feature>
<keyword evidence="3" id="KW-0472">Membrane</keyword>
<dbReference type="FunFam" id="3.30.70.330:FF:000158">
    <property type="entry name" value="heterogeneous nuclear ribonucleoprotein A3 isoform X1"/>
    <property type="match status" value="1"/>
</dbReference>
<keyword evidence="3" id="KW-0812">Transmembrane</keyword>
<dbReference type="PROSITE" id="PS50102">
    <property type="entry name" value="RRM"/>
    <property type="match status" value="2"/>
</dbReference>
<dbReference type="InterPro" id="IPR000504">
    <property type="entry name" value="RRM_dom"/>
</dbReference>
<dbReference type="SMART" id="SM00360">
    <property type="entry name" value="RRM"/>
    <property type="match status" value="2"/>
</dbReference>
<dbReference type="GO" id="GO:0003730">
    <property type="term" value="F:mRNA 3'-UTR binding"/>
    <property type="evidence" value="ECO:0007669"/>
    <property type="project" value="TreeGrafter"/>
</dbReference>
<protein>
    <recommendedName>
        <fullName evidence="4">RRM domain-containing protein</fullName>
    </recommendedName>
</protein>
<proteinExistence type="predicted"/>
<dbReference type="SUPFAM" id="SSF54928">
    <property type="entry name" value="RNA-binding domain, RBD"/>
    <property type="match status" value="1"/>
</dbReference>
<feature type="transmembrane region" description="Helical" evidence="3">
    <location>
        <begin position="191"/>
        <end position="213"/>
    </location>
</feature>
<keyword evidence="6" id="KW-1185">Reference proteome</keyword>
<reference evidence="5" key="2">
    <citation type="submission" date="2025-09" db="UniProtKB">
        <authorList>
            <consortium name="Ensembl"/>
        </authorList>
    </citation>
    <scope>IDENTIFICATION</scope>
</reference>
<feature type="domain" description="RRM" evidence="4">
    <location>
        <begin position="99"/>
        <end position="176"/>
    </location>
</feature>
<dbReference type="GO" id="GO:0071013">
    <property type="term" value="C:catalytic step 2 spliceosome"/>
    <property type="evidence" value="ECO:0007669"/>
    <property type="project" value="TreeGrafter"/>
</dbReference>